<keyword evidence="2" id="KW-1185">Reference proteome</keyword>
<reference evidence="1 2" key="1">
    <citation type="journal article" date="2013" name="PLoS Genet.">
        <title>Distinctive expansion of potential virulence genes in the genome of the oomycete fish pathogen Saprolegnia parasitica.</title>
        <authorList>
            <person name="Jiang R.H."/>
            <person name="de Bruijn I."/>
            <person name="Haas B.J."/>
            <person name="Belmonte R."/>
            <person name="Lobach L."/>
            <person name="Christie J."/>
            <person name="van den Ackerveken G."/>
            <person name="Bottin A."/>
            <person name="Bulone V."/>
            <person name="Diaz-Moreno S.M."/>
            <person name="Dumas B."/>
            <person name="Fan L."/>
            <person name="Gaulin E."/>
            <person name="Govers F."/>
            <person name="Grenville-Briggs L.J."/>
            <person name="Horner N.R."/>
            <person name="Levin J.Z."/>
            <person name="Mammella M."/>
            <person name="Meijer H.J."/>
            <person name="Morris P."/>
            <person name="Nusbaum C."/>
            <person name="Oome S."/>
            <person name="Phillips A.J."/>
            <person name="van Rooyen D."/>
            <person name="Rzeszutek E."/>
            <person name="Saraiva M."/>
            <person name="Secombes C.J."/>
            <person name="Seidl M.F."/>
            <person name="Snel B."/>
            <person name="Stassen J.H."/>
            <person name="Sykes S."/>
            <person name="Tripathy S."/>
            <person name="van den Berg H."/>
            <person name="Vega-Arreguin J.C."/>
            <person name="Wawra S."/>
            <person name="Young S.K."/>
            <person name="Zeng Q."/>
            <person name="Dieguez-Uribeondo J."/>
            <person name="Russ C."/>
            <person name="Tyler B.M."/>
            <person name="van West P."/>
        </authorList>
    </citation>
    <scope>NUCLEOTIDE SEQUENCE [LARGE SCALE GENOMIC DNA]</scope>
    <source>
        <strain evidence="1 2">CBS 223.65</strain>
    </source>
</reference>
<dbReference type="AlphaFoldDB" id="A0A067BGS0"/>
<accession>A0A067BGS0</accession>
<dbReference type="EMBL" id="KK583693">
    <property type="protein sequence ID" value="KDO17343.1"/>
    <property type="molecule type" value="Genomic_DNA"/>
</dbReference>
<organism evidence="1 2">
    <name type="scientific">Saprolegnia parasitica (strain CBS 223.65)</name>
    <dbReference type="NCBI Taxonomy" id="695850"/>
    <lineage>
        <taxon>Eukaryota</taxon>
        <taxon>Sar</taxon>
        <taxon>Stramenopiles</taxon>
        <taxon>Oomycota</taxon>
        <taxon>Saprolegniomycetes</taxon>
        <taxon>Saprolegniales</taxon>
        <taxon>Saprolegniaceae</taxon>
        <taxon>Saprolegnia</taxon>
    </lineage>
</organism>
<proteinExistence type="predicted"/>
<dbReference type="STRING" id="695850.A0A067BGS0"/>
<dbReference type="GeneID" id="24138788"/>
<evidence type="ECO:0000313" key="2">
    <source>
        <dbReference type="Proteomes" id="UP000030745"/>
    </source>
</evidence>
<dbReference type="Proteomes" id="UP000030745">
    <property type="component" value="Unassembled WGS sequence"/>
</dbReference>
<gene>
    <name evidence="1" type="ORF">SPRG_17233</name>
</gene>
<sequence>MAAATTPRLLSTPRQLMTAVLNVPTSFGVSDSARENHRRVDVTAKSADAEAPFLELHSDIDVALWQGACWALLQSDSVSRTRTVVPLLDRLLDVRSMTPLAPRPLVSASEVRRLVDPVAAKATFMYNPFEAKTTASATTESYVYALGDLVGIDVEAANPLDIALVLPQLQAYCSGHMLAYPAAASLTARQERVSVLLTLRPQAVGDLVLEGIDCVLPQQTLQYRLPRPVGLQVVDAIALADWKGADGPVTLFANEDRVLPISLRNASTAQSMDDVTLLLSVHRQTDGFHAPATTIRALGAPGRVAISDFTIAWDAVALNSDRRLPPQETLLLPLRIESTRPDVVDVKLRALYRGRDPAWYRESTSVLRVHVRAGVSVLGAPSPGGVAVWNAADVPFRINGAVIAPQSVTNVALPSPACQHLPWETTEGSASGTLLVPERPPVPEAPASIALTTDTGGAWKIGAFYEVRVATSVESSVNPELVVTITVADAMTNQPVSAATCLLAGALEYTVLDPIHVHVLQVAFLHTGQFRVSATGPIGPIDSMCASMTVHVAAADAIDNFNTVE</sequence>
<dbReference type="KEGG" id="spar:SPRG_17233"/>
<evidence type="ECO:0000313" key="1">
    <source>
        <dbReference type="EMBL" id="KDO17343.1"/>
    </source>
</evidence>
<dbReference type="VEuPathDB" id="FungiDB:SPRG_17233"/>
<protein>
    <submittedName>
        <fullName evidence="1">Uncharacterized protein</fullName>
    </submittedName>
</protein>
<dbReference type="RefSeq" id="XP_012211953.1">
    <property type="nucleotide sequence ID" value="XM_012356563.1"/>
</dbReference>
<name>A0A067BGS0_SAPPC</name>